<accession>A0ACC1HUL6</accession>
<feature type="non-terminal residue" evidence="1">
    <location>
        <position position="761"/>
    </location>
</feature>
<comment type="caution">
    <text evidence="1">The sequence shown here is derived from an EMBL/GenBank/DDBJ whole genome shotgun (WGS) entry which is preliminary data.</text>
</comment>
<evidence type="ECO:0000313" key="1">
    <source>
        <dbReference type="EMBL" id="KAJ1679351.1"/>
    </source>
</evidence>
<gene>
    <name evidence="1" type="primary">HGH1</name>
    <name evidence="1" type="ORF">EV182_002229</name>
</gene>
<protein>
    <submittedName>
        <fullName evidence="1">Protein hgh1</fullName>
    </submittedName>
</protein>
<keyword evidence="2" id="KW-1185">Reference proteome</keyword>
<name>A0ACC1HUL6_9FUNG</name>
<organism evidence="1 2">
    <name type="scientific">Spiromyces aspiralis</name>
    <dbReference type="NCBI Taxonomy" id="68401"/>
    <lineage>
        <taxon>Eukaryota</taxon>
        <taxon>Fungi</taxon>
        <taxon>Fungi incertae sedis</taxon>
        <taxon>Zoopagomycota</taxon>
        <taxon>Kickxellomycotina</taxon>
        <taxon>Kickxellomycetes</taxon>
        <taxon>Kickxellales</taxon>
        <taxon>Kickxellaceae</taxon>
        <taxon>Spiromyces</taxon>
    </lineage>
</organism>
<sequence>MVGVKAINPTELGFGLDNFTALPLHYASQEPYTNNLLELGDMPYQVAFGFTEDEVRRLIATRVFPGPDKEAMVDIALNVARSWYDGYYVFKNYRIYNPWSVMNFIKSLTEGGACINEAEILTKAQPYWIDTGSTEILTDMYYKIIRINPSISRVLLRMGLDYFNLKDSIEPSESPRPSVRVELIDSFDEHTIQKATPYFDEQTKDITIKLATLEDQDSLIENPTLDKFMTMAYCYGYLTIIEGKYLAIPNWEVLTFWSQIITDETGSPDEPYLLRDFGRLTESLVSGDLSKFCDGLKRNFLDYLAKIDPGTSEYFYREILFMQVRLGIDPSQYDCHSEFSVDSGRANNCMIPKAKGSTGILLEIKRTRKGEIIDYDCSSSSSSSRDDDSMMDVTKLPYCHLKECLGEGIEQIEKNHHLQAFDGKCSRVLVVVPAFCGKKYLVCFKSYDYDGSKWVPSADQLSAKHKSCLLPPDATMSAGPASYIVGFTSPKSDHFGLLVSKASSVIPALISLFKEEELTVHDVVRSLVNLTTETSTLQYMQSEDTIRAVVQKITDPLCVVADLFCMLLSNMNKYEAIAVSLVQLEVPEVAQLASTSRALDQLTDVFVKGADKQYNKHAQFHFLASVFADLTMVPAGREYFLTKSKFDSKAHITKLIVFSEHKDLIRRGGVATAMKNVCFEKAYHSEILSEDGINMLPYILLPLCGPEEYDIDDMDGMPDEVQLLGDDKKRESDPTIRKTLVEALILLTTTLNGREFLRARK</sequence>
<dbReference type="EMBL" id="JAMZIH010000436">
    <property type="protein sequence ID" value="KAJ1679351.1"/>
    <property type="molecule type" value="Genomic_DNA"/>
</dbReference>
<evidence type="ECO:0000313" key="2">
    <source>
        <dbReference type="Proteomes" id="UP001145114"/>
    </source>
</evidence>
<proteinExistence type="predicted"/>
<reference evidence="1" key="1">
    <citation type="submission" date="2022-06" db="EMBL/GenBank/DDBJ databases">
        <title>Phylogenomic reconstructions and comparative analyses of Kickxellomycotina fungi.</title>
        <authorList>
            <person name="Reynolds N.K."/>
            <person name="Stajich J.E."/>
            <person name="Barry K."/>
            <person name="Grigoriev I.V."/>
            <person name="Crous P."/>
            <person name="Smith M.E."/>
        </authorList>
    </citation>
    <scope>NUCLEOTIDE SEQUENCE</scope>
    <source>
        <strain evidence="1">RSA 2271</strain>
    </source>
</reference>
<dbReference type="Proteomes" id="UP001145114">
    <property type="component" value="Unassembled WGS sequence"/>
</dbReference>